<dbReference type="InterPro" id="IPR033749">
    <property type="entry name" value="Polyprenyl_synt_CS"/>
</dbReference>
<evidence type="ECO:0000313" key="13">
    <source>
        <dbReference type="EMBL" id="SDX56980.1"/>
    </source>
</evidence>
<dbReference type="PROSITE" id="PS00723">
    <property type="entry name" value="POLYPRENYL_SYNTHASE_1"/>
    <property type="match status" value="1"/>
</dbReference>
<protein>
    <recommendedName>
        <fullName evidence="4">Farnesyl diphosphate synthase</fullName>
        <ecNumber evidence="3">2.5.1.10</ecNumber>
    </recommendedName>
    <alternativeName>
        <fullName evidence="10">(2E,6E)-farnesyl diphosphate synthase</fullName>
    </alternativeName>
    <alternativeName>
        <fullName evidence="9">Geranyltranstransferase</fullName>
    </alternativeName>
</protein>
<evidence type="ECO:0000256" key="1">
    <source>
        <dbReference type="ARBA" id="ARBA00001946"/>
    </source>
</evidence>
<accession>A0A1H3CSF9</accession>
<dbReference type="Proteomes" id="UP000198828">
    <property type="component" value="Unassembled WGS sequence"/>
</dbReference>
<proteinExistence type="inferred from homology"/>
<dbReference type="SFLD" id="SFLDS00005">
    <property type="entry name" value="Isoprenoid_Synthase_Type_I"/>
    <property type="match status" value="1"/>
</dbReference>
<organism evidence="13 14">
    <name type="scientific">Tepidimicrobium xylanilyticum</name>
    <dbReference type="NCBI Taxonomy" id="1123352"/>
    <lineage>
        <taxon>Bacteria</taxon>
        <taxon>Bacillati</taxon>
        <taxon>Bacillota</taxon>
        <taxon>Tissierellia</taxon>
        <taxon>Tissierellales</taxon>
        <taxon>Tepidimicrobiaceae</taxon>
        <taxon>Tepidimicrobium</taxon>
    </lineage>
</organism>
<dbReference type="Gene3D" id="1.10.600.10">
    <property type="entry name" value="Farnesyl Diphosphate Synthase"/>
    <property type="match status" value="1"/>
</dbReference>
<evidence type="ECO:0000313" key="14">
    <source>
        <dbReference type="Proteomes" id="UP000198828"/>
    </source>
</evidence>
<evidence type="ECO:0000256" key="5">
    <source>
        <dbReference type="ARBA" id="ARBA00022679"/>
    </source>
</evidence>
<evidence type="ECO:0000256" key="10">
    <source>
        <dbReference type="ARBA" id="ARBA00032873"/>
    </source>
</evidence>
<reference evidence="13 14" key="1">
    <citation type="submission" date="2016-10" db="EMBL/GenBank/DDBJ databases">
        <authorList>
            <person name="de Groot N.N."/>
        </authorList>
    </citation>
    <scope>NUCLEOTIDE SEQUENCE [LARGE SCALE GENOMIC DNA]</scope>
    <source>
        <strain evidence="13 14">DSM 23310</strain>
    </source>
</reference>
<evidence type="ECO:0000256" key="6">
    <source>
        <dbReference type="ARBA" id="ARBA00022723"/>
    </source>
</evidence>
<gene>
    <name evidence="13" type="ORF">SAMN05660923_02535</name>
</gene>
<dbReference type="PANTHER" id="PTHR43281:SF1">
    <property type="entry name" value="FARNESYL DIPHOSPHATE SYNTHASE"/>
    <property type="match status" value="1"/>
</dbReference>
<dbReference type="PANTHER" id="PTHR43281">
    <property type="entry name" value="FARNESYL DIPHOSPHATE SYNTHASE"/>
    <property type="match status" value="1"/>
</dbReference>
<dbReference type="InterPro" id="IPR008949">
    <property type="entry name" value="Isoprenoid_synthase_dom_sf"/>
</dbReference>
<evidence type="ECO:0000256" key="12">
    <source>
        <dbReference type="RuleBase" id="RU004466"/>
    </source>
</evidence>
<dbReference type="InterPro" id="IPR000092">
    <property type="entry name" value="Polyprenyl_synt"/>
</dbReference>
<comment type="similarity">
    <text evidence="2 12">Belongs to the FPP/GGPP synthase family.</text>
</comment>
<dbReference type="EC" id="2.5.1.10" evidence="3"/>
<dbReference type="PROSITE" id="PS00444">
    <property type="entry name" value="POLYPRENYL_SYNTHASE_2"/>
    <property type="match status" value="1"/>
</dbReference>
<evidence type="ECO:0000256" key="4">
    <source>
        <dbReference type="ARBA" id="ARBA00015100"/>
    </source>
</evidence>
<evidence type="ECO:0000256" key="8">
    <source>
        <dbReference type="ARBA" id="ARBA00023229"/>
    </source>
</evidence>
<dbReference type="RefSeq" id="WP_093754257.1">
    <property type="nucleotide sequence ID" value="NZ_BSYN01000009.1"/>
</dbReference>
<dbReference type="AlphaFoldDB" id="A0A1H3CSF9"/>
<dbReference type="GO" id="GO:0046872">
    <property type="term" value="F:metal ion binding"/>
    <property type="evidence" value="ECO:0007669"/>
    <property type="project" value="UniProtKB-KW"/>
</dbReference>
<evidence type="ECO:0000256" key="9">
    <source>
        <dbReference type="ARBA" id="ARBA00032380"/>
    </source>
</evidence>
<keyword evidence="14" id="KW-1185">Reference proteome</keyword>
<dbReference type="Pfam" id="PF00348">
    <property type="entry name" value="polyprenyl_synt"/>
    <property type="match status" value="1"/>
</dbReference>
<dbReference type="EMBL" id="FNNG01000013">
    <property type="protein sequence ID" value="SDX56980.1"/>
    <property type="molecule type" value="Genomic_DNA"/>
</dbReference>
<sequence length="289" mass="33132">MEINEELINIKNVIEEELYKLLSDKAGYQELIFESINYSLLDGGKRIRPILLLKSSELFKGNYDNSLPFALAVEMIHTYSLIHDDLPSMDNDDFRRGKPTTHKVYGEAIAILSGDGLLNLAFETMLDYSLRNSKTLDDYQRNMWAAYEIARYSGIFGMIGGQVVDLLSNEINMDINKLIYMYESKTSALIQASVVAGTILGGGDKEDIQRMRKFGLYLGLAYQIRDDILDEEKDKLVNKVTFLSFHDKSKAISVIDELSQKAFDILSYYEDRDVNFLKELVKLLTYRNY</sequence>
<name>A0A1H3CSF9_9FIRM</name>
<dbReference type="SUPFAM" id="SSF48576">
    <property type="entry name" value="Terpenoid synthases"/>
    <property type="match status" value="1"/>
</dbReference>
<keyword evidence="8" id="KW-0414">Isoprene biosynthesis</keyword>
<evidence type="ECO:0000256" key="7">
    <source>
        <dbReference type="ARBA" id="ARBA00022842"/>
    </source>
</evidence>
<dbReference type="GO" id="GO:0016114">
    <property type="term" value="P:terpenoid biosynthetic process"/>
    <property type="evidence" value="ECO:0007669"/>
    <property type="project" value="UniProtKB-ARBA"/>
</dbReference>
<dbReference type="CDD" id="cd00685">
    <property type="entry name" value="Trans_IPPS_HT"/>
    <property type="match status" value="1"/>
</dbReference>
<keyword evidence="5 12" id="KW-0808">Transferase</keyword>
<dbReference type="FunFam" id="1.10.600.10:FF:000001">
    <property type="entry name" value="Geranylgeranyl diphosphate synthase"/>
    <property type="match status" value="1"/>
</dbReference>
<keyword evidence="6" id="KW-0479">Metal-binding</keyword>
<evidence type="ECO:0000256" key="3">
    <source>
        <dbReference type="ARBA" id="ARBA00012439"/>
    </source>
</evidence>
<dbReference type="GO" id="GO:0004337">
    <property type="term" value="F:(2E,6E)-farnesyl diphosphate synthase activity"/>
    <property type="evidence" value="ECO:0007669"/>
    <property type="project" value="UniProtKB-EC"/>
</dbReference>
<evidence type="ECO:0000256" key="2">
    <source>
        <dbReference type="ARBA" id="ARBA00006706"/>
    </source>
</evidence>
<dbReference type="SFLD" id="SFLDG01017">
    <property type="entry name" value="Polyprenyl_Transferase_Like"/>
    <property type="match status" value="1"/>
</dbReference>
<evidence type="ECO:0000256" key="11">
    <source>
        <dbReference type="ARBA" id="ARBA00049399"/>
    </source>
</evidence>
<dbReference type="OrthoDB" id="9805316at2"/>
<comment type="catalytic activity">
    <reaction evidence="11">
        <text>isopentenyl diphosphate + (2E)-geranyl diphosphate = (2E,6E)-farnesyl diphosphate + diphosphate</text>
        <dbReference type="Rhea" id="RHEA:19361"/>
        <dbReference type="ChEBI" id="CHEBI:33019"/>
        <dbReference type="ChEBI" id="CHEBI:58057"/>
        <dbReference type="ChEBI" id="CHEBI:128769"/>
        <dbReference type="ChEBI" id="CHEBI:175763"/>
        <dbReference type="EC" id="2.5.1.10"/>
    </reaction>
</comment>
<keyword evidence="7" id="KW-0460">Magnesium</keyword>
<comment type="cofactor">
    <cofactor evidence="1">
        <name>Mg(2+)</name>
        <dbReference type="ChEBI" id="CHEBI:18420"/>
    </cofactor>
</comment>